<organism evidence="3 4">
    <name type="scientific">Bordetella genomosp. 9</name>
    <dbReference type="NCBI Taxonomy" id="1416803"/>
    <lineage>
        <taxon>Bacteria</taxon>
        <taxon>Pseudomonadati</taxon>
        <taxon>Pseudomonadota</taxon>
        <taxon>Betaproteobacteria</taxon>
        <taxon>Burkholderiales</taxon>
        <taxon>Alcaligenaceae</taxon>
        <taxon>Bordetella</taxon>
    </lineage>
</organism>
<proteinExistence type="predicted"/>
<dbReference type="SUPFAM" id="SSF53474">
    <property type="entry name" value="alpha/beta-Hydrolases"/>
    <property type="match status" value="1"/>
</dbReference>
<gene>
    <name evidence="3" type="ORF">CAL13_04520</name>
</gene>
<dbReference type="RefSeq" id="WP_086071653.1">
    <property type="nucleotide sequence ID" value="NZ_CP021109.1"/>
</dbReference>
<dbReference type="Pfam" id="PF00561">
    <property type="entry name" value="Abhydrolase_1"/>
    <property type="match status" value="1"/>
</dbReference>
<dbReference type="InterPro" id="IPR000073">
    <property type="entry name" value="AB_hydrolase_1"/>
</dbReference>
<feature type="domain" description="AB hydrolase-1" evidence="2">
    <location>
        <begin position="29"/>
        <end position="254"/>
    </location>
</feature>
<evidence type="ECO:0000256" key="1">
    <source>
        <dbReference type="ARBA" id="ARBA00022801"/>
    </source>
</evidence>
<dbReference type="PANTHER" id="PTHR43798:SF31">
    <property type="entry name" value="AB HYDROLASE SUPERFAMILY PROTEIN YCLE"/>
    <property type="match status" value="1"/>
</dbReference>
<dbReference type="Gene3D" id="3.40.50.1820">
    <property type="entry name" value="alpha/beta hydrolase"/>
    <property type="match status" value="1"/>
</dbReference>
<dbReference type="EMBL" id="CP021109">
    <property type="protein sequence ID" value="ARP85559.1"/>
    <property type="molecule type" value="Genomic_DNA"/>
</dbReference>
<dbReference type="InterPro" id="IPR029058">
    <property type="entry name" value="AB_hydrolase_fold"/>
</dbReference>
<protein>
    <submittedName>
        <fullName evidence="3">Alpha/beta hydrolase</fullName>
    </submittedName>
</protein>
<name>A0A1W6YXD0_9BORD</name>
<dbReference type="Proteomes" id="UP000194139">
    <property type="component" value="Chromosome"/>
</dbReference>
<keyword evidence="4" id="KW-1185">Reference proteome</keyword>
<dbReference type="AlphaFoldDB" id="A0A1W6YXD0"/>
<dbReference type="InterPro" id="IPR050266">
    <property type="entry name" value="AB_hydrolase_sf"/>
</dbReference>
<sequence length="269" mass="29126">MSADFPYPIQRSAFPHNGLAHVVHGKGAPLVLIHGSLCDMRYWKAQIPALSRDFQVFSVSLRGYWPDDAIASPQGFSAQAHADDIAAFIDAHCGGRAHVAGHSRGGNVAFQVARRHPEKVAALVLADPGLMVNDGEDRRGDFRHKALRAIQSGDLEAGLALFIDTVSGEDTWRRMVPWFKQMVMDNAHTLAAQVAEPAYRLTENDARAVAHPVLLIGGALSPAPYPAILDALHAWLPNAQQLRIAGSSHGMNLGNPRAFNEAVRRFLGG</sequence>
<dbReference type="GO" id="GO:0016787">
    <property type="term" value="F:hydrolase activity"/>
    <property type="evidence" value="ECO:0007669"/>
    <property type="project" value="UniProtKB-KW"/>
</dbReference>
<evidence type="ECO:0000259" key="2">
    <source>
        <dbReference type="Pfam" id="PF00561"/>
    </source>
</evidence>
<accession>A0A1W6YXD0</accession>
<dbReference type="PANTHER" id="PTHR43798">
    <property type="entry name" value="MONOACYLGLYCEROL LIPASE"/>
    <property type="match status" value="1"/>
</dbReference>
<evidence type="ECO:0000313" key="4">
    <source>
        <dbReference type="Proteomes" id="UP000194139"/>
    </source>
</evidence>
<evidence type="ECO:0000313" key="3">
    <source>
        <dbReference type="EMBL" id="ARP85559.1"/>
    </source>
</evidence>
<keyword evidence="1 3" id="KW-0378">Hydrolase</keyword>
<dbReference type="GO" id="GO:0016020">
    <property type="term" value="C:membrane"/>
    <property type="evidence" value="ECO:0007669"/>
    <property type="project" value="TreeGrafter"/>
</dbReference>
<reference evidence="3 4" key="1">
    <citation type="submission" date="2017-05" db="EMBL/GenBank/DDBJ databases">
        <title>Complete and WGS of Bordetella genogroups.</title>
        <authorList>
            <person name="Spilker T."/>
            <person name="LiPuma J."/>
        </authorList>
    </citation>
    <scope>NUCLEOTIDE SEQUENCE [LARGE SCALE GENOMIC DNA]</scope>
    <source>
        <strain evidence="3 4">AU17164</strain>
    </source>
</reference>